<dbReference type="GO" id="GO:0005886">
    <property type="term" value="C:plasma membrane"/>
    <property type="evidence" value="ECO:0007669"/>
    <property type="project" value="UniProtKB-SubCell"/>
</dbReference>
<feature type="transmembrane region" description="Helical" evidence="10">
    <location>
        <begin position="170"/>
        <end position="187"/>
    </location>
</feature>
<reference evidence="12 13" key="1">
    <citation type="journal article" date="2013" name="Genome Announc.">
        <title>Draft Genome Sequence of Sphingobium quisquiliarum Strain P25T, a Novel Hexachlorocyclohexane (HCH)-Degrading Bacterium Isolated from an HCH Dumpsite.</title>
        <authorList>
            <person name="Kumar Singh A."/>
            <person name="Sangwan N."/>
            <person name="Sharma A."/>
            <person name="Gupta V."/>
            <person name="Khurana J.P."/>
            <person name="Lal R."/>
        </authorList>
    </citation>
    <scope>NUCLEOTIDE SEQUENCE [LARGE SCALE GENOMIC DNA]</scope>
    <source>
        <strain evidence="12 13">P25</strain>
    </source>
</reference>
<protein>
    <recommendedName>
        <fullName evidence="8">Mechanosensing system component YbdG</fullName>
    </recommendedName>
    <alternativeName>
        <fullName evidence="9">Mechanosensitive channel homolog YbdG</fullName>
    </alternativeName>
</protein>
<sequence>MITNLPVSGSGIAMLARAYVREPWMQSGLALLLLGAFAWVANWVAKRIALRLLLRMLKHLPFHVEAEHIGAIVARLSNIVPALVIQAGIGAVPHLPGEAIAFVRSLCTAFIILTNAIALSGFLTLLNDLYQRRPNAANRPIKGYVQLGKLLVYGAAAILIIAALMDQSPLLLLSGLGAMAAVLMLVFKDTILSLVASVQIGSNDMVRVGDWIEMPQFDANGDVIDIALHTVKIQNFDKTITTIPTHRLISESFRNWRGMSESGGRRIMRSLTIDQNSVRFLDERDMEHMARFAVLRPYLDAKRQEIEQWNGAHGADGTVNGRRLTNIGTFRAYVLAYLQSRDDIARDKTLLVRQLAPSENGLPLEIYAFASSTVWAEYEGIQADIFDHLIAILPDFGLRLFQRPAGTDLAALAAATPEPERREQQAPSAV</sequence>
<dbReference type="EMBL" id="ATHO01000007">
    <property type="protein sequence ID" value="EQB14710.1"/>
    <property type="molecule type" value="Genomic_DNA"/>
</dbReference>
<evidence type="ECO:0000256" key="7">
    <source>
        <dbReference type="ARBA" id="ARBA00023136"/>
    </source>
</evidence>
<feature type="transmembrane region" description="Helical" evidence="10">
    <location>
        <begin position="66"/>
        <end position="89"/>
    </location>
</feature>
<evidence type="ECO:0000256" key="5">
    <source>
        <dbReference type="ARBA" id="ARBA00022989"/>
    </source>
</evidence>
<accession>T0IS91</accession>
<feature type="transmembrane region" description="Helical" evidence="10">
    <location>
        <begin position="147"/>
        <end position="164"/>
    </location>
</feature>
<proteinExistence type="predicted"/>
<gene>
    <name evidence="12" type="ORF">L288_00730</name>
</gene>
<dbReference type="Proteomes" id="UP000015525">
    <property type="component" value="Unassembled WGS sequence"/>
</dbReference>
<dbReference type="InterPro" id="IPR030192">
    <property type="entry name" value="YbdG"/>
</dbReference>
<evidence type="ECO:0000256" key="4">
    <source>
        <dbReference type="ARBA" id="ARBA00022692"/>
    </source>
</evidence>
<evidence type="ECO:0000256" key="3">
    <source>
        <dbReference type="ARBA" id="ARBA00022519"/>
    </source>
</evidence>
<dbReference type="PATRIC" id="fig|1329909.3.peg.129"/>
<evidence type="ECO:0000256" key="8">
    <source>
        <dbReference type="ARBA" id="ARBA00093630"/>
    </source>
</evidence>
<dbReference type="InterPro" id="IPR010920">
    <property type="entry name" value="LSM_dom_sf"/>
</dbReference>
<keyword evidence="7 10" id="KW-0472">Membrane</keyword>
<evidence type="ECO:0000259" key="11">
    <source>
        <dbReference type="Pfam" id="PF00924"/>
    </source>
</evidence>
<evidence type="ECO:0000256" key="6">
    <source>
        <dbReference type="ARBA" id="ARBA00023016"/>
    </source>
</evidence>
<dbReference type="GO" id="GO:0008381">
    <property type="term" value="F:mechanosensitive monoatomic ion channel activity"/>
    <property type="evidence" value="ECO:0007669"/>
    <property type="project" value="InterPro"/>
</dbReference>
<dbReference type="RefSeq" id="WP_021236484.1">
    <property type="nucleotide sequence ID" value="NZ_ATHO01000007.1"/>
</dbReference>
<feature type="transmembrane region" description="Helical" evidence="10">
    <location>
        <begin position="101"/>
        <end position="126"/>
    </location>
</feature>
<comment type="caution">
    <text evidence="12">The sequence shown here is derived from an EMBL/GenBank/DDBJ whole genome shotgun (WGS) entry which is preliminary data.</text>
</comment>
<keyword evidence="6" id="KW-0346">Stress response</keyword>
<dbReference type="GO" id="GO:0071470">
    <property type="term" value="P:cellular response to osmotic stress"/>
    <property type="evidence" value="ECO:0007669"/>
    <property type="project" value="InterPro"/>
</dbReference>
<organism evidence="12 13">
    <name type="scientific">Sphingobium quisquiliarum P25</name>
    <dbReference type="NCBI Taxonomy" id="1329909"/>
    <lineage>
        <taxon>Bacteria</taxon>
        <taxon>Pseudomonadati</taxon>
        <taxon>Pseudomonadota</taxon>
        <taxon>Alphaproteobacteria</taxon>
        <taxon>Sphingomonadales</taxon>
        <taxon>Sphingomonadaceae</taxon>
        <taxon>Sphingobium</taxon>
    </lineage>
</organism>
<name>T0IS91_9SPHN</name>
<dbReference type="FunFam" id="2.30.30.60:FF:000002">
    <property type="entry name" value="Mechanosensitive ion channel family protein"/>
    <property type="match status" value="1"/>
</dbReference>
<keyword evidence="4 10" id="KW-0812">Transmembrane</keyword>
<keyword evidence="13" id="KW-1185">Reference proteome</keyword>
<feature type="transmembrane region" description="Helical" evidence="10">
    <location>
        <begin position="24"/>
        <end position="45"/>
    </location>
</feature>
<evidence type="ECO:0000256" key="1">
    <source>
        <dbReference type="ARBA" id="ARBA00004429"/>
    </source>
</evidence>
<evidence type="ECO:0000313" key="13">
    <source>
        <dbReference type="Proteomes" id="UP000015525"/>
    </source>
</evidence>
<keyword evidence="2" id="KW-1003">Cell membrane</keyword>
<comment type="subcellular location">
    <subcellularLocation>
        <location evidence="1">Cell inner membrane</location>
        <topology evidence="1">Multi-pass membrane protein</topology>
    </subcellularLocation>
</comment>
<dbReference type="InterPro" id="IPR006685">
    <property type="entry name" value="MscS_channel_2nd"/>
</dbReference>
<evidence type="ECO:0000256" key="10">
    <source>
        <dbReference type="SAM" id="Phobius"/>
    </source>
</evidence>
<evidence type="ECO:0000256" key="9">
    <source>
        <dbReference type="ARBA" id="ARBA00093659"/>
    </source>
</evidence>
<dbReference type="Gene3D" id="2.30.30.60">
    <property type="match status" value="1"/>
</dbReference>
<dbReference type="PANTHER" id="PTHR30414">
    <property type="entry name" value="MINICONDUCTANCE MECHANOSENSITIVE CHANNEL YBDG"/>
    <property type="match status" value="1"/>
</dbReference>
<evidence type="ECO:0000256" key="2">
    <source>
        <dbReference type="ARBA" id="ARBA00022475"/>
    </source>
</evidence>
<dbReference type="SUPFAM" id="SSF50182">
    <property type="entry name" value="Sm-like ribonucleoproteins"/>
    <property type="match status" value="1"/>
</dbReference>
<dbReference type="InterPro" id="IPR023408">
    <property type="entry name" value="MscS_beta-dom_sf"/>
</dbReference>
<keyword evidence="5 10" id="KW-1133">Transmembrane helix</keyword>
<feature type="domain" description="Mechanosensitive ion channel MscS" evidence="11">
    <location>
        <begin position="189"/>
        <end position="257"/>
    </location>
</feature>
<evidence type="ECO:0000313" key="12">
    <source>
        <dbReference type="EMBL" id="EQB14710.1"/>
    </source>
</evidence>
<dbReference type="AlphaFoldDB" id="T0IS91"/>
<keyword evidence="3" id="KW-0997">Cell inner membrane</keyword>
<dbReference type="PANTHER" id="PTHR30414:SF0">
    <property type="entry name" value="MINICONDUCTANCE MECHANOSENSITIVE CHANNEL YBDG"/>
    <property type="match status" value="1"/>
</dbReference>
<dbReference type="Pfam" id="PF00924">
    <property type="entry name" value="MS_channel_2nd"/>
    <property type="match status" value="1"/>
</dbReference>